<feature type="non-terminal residue" evidence="2">
    <location>
        <position position="1"/>
    </location>
</feature>
<evidence type="ECO:0000313" key="3">
    <source>
        <dbReference type="Proteomes" id="UP001432322"/>
    </source>
</evidence>
<feature type="region of interest" description="Disordered" evidence="1">
    <location>
        <begin position="585"/>
        <end position="614"/>
    </location>
</feature>
<keyword evidence="3" id="KW-1185">Reference proteome</keyword>
<dbReference type="Proteomes" id="UP001432322">
    <property type="component" value="Unassembled WGS sequence"/>
</dbReference>
<accession>A0AAV5VI81</accession>
<proteinExistence type="predicted"/>
<feature type="region of interest" description="Disordered" evidence="1">
    <location>
        <begin position="456"/>
        <end position="480"/>
    </location>
</feature>
<sequence length="638" mass="69213">TGSMDAGVQGEESRSSPPGACNPVRSSFKDLDGDETPEQRLERQKNALLTMISVRELKAILAELEGRCPLKYVKEERPLPKRNNIPRGVSRKSADRPPGSNKRRNSLLKGQQPGVQRITTFCFDKLEIGDFKLTAPDETCAVVPGTNWIKVDAEQRIIIYQFIIARSESATPYNVTVHVSFSNIAAIFYGFPEIIIKLNHPAIQASCYQTFGSTYHIVNDLDVTEGQLARADVHKMALRASTNSLQEVLLAADSQLFSSILSNGNHLSASSSLYSNYAYSHPHPLLSDYGSSLHHSSYHGVGPVVPPISMGASIAPQHTYSVPAMNIGAGGAQLNDGSREGEVQLTQMHPMQMESSPINERDEAEFREMFEGGDILGGGGAQSRRLSSSSVKGLPTLALSPTSVQSTYVSPLMNAPYTARSLTSPDPFLTGSSSIPSSIPHTSSSSLYALSGSPIYPPSTTSHHHHPPPPSLPPLSSSLSLSSRPLSSPSYPFSSSILTTPSPLFSSLSPFFNFTSLSTPNSMTTPSFWNATMNSLRMEEFDSIGGIQPFREEKQDTNGMAQSLVNGHHKDSLEDLDIVPKEEDVLDGGQSMDGRDERETTLIDSSHPIDDNGEIELDNAKFASSEYSFSSLCNFESH</sequence>
<organism evidence="2 3">
    <name type="scientific">Pristionchus fissidentatus</name>
    <dbReference type="NCBI Taxonomy" id="1538716"/>
    <lineage>
        <taxon>Eukaryota</taxon>
        <taxon>Metazoa</taxon>
        <taxon>Ecdysozoa</taxon>
        <taxon>Nematoda</taxon>
        <taxon>Chromadorea</taxon>
        <taxon>Rhabditida</taxon>
        <taxon>Rhabditina</taxon>
        <taxon>Diplogasteromorpha</taxon>
        <taxon>Diplogasteroidea</taxon>
        <taxon>Neodiplogasteridae</taxon>
        <taxon>Pristionchus</taxon>
    </lineage>
</organism>
<protein>
    <submittedName>
        <fullName evidence="2">Uncharacterized protein</fullName>
    </submittedName>
</protein>
<evidence type="ECO:0000313" key="2">
    <source>
        <dbReference type="EMBL" id="GMT19370.1"/>
    </source>
</evidence>
<evidence type="ECO:0000256" key="1">
    <source>
        <dbReference type="SAM" id="MobiDB-lite"/>
    </source>
</evidence>
<dbReference type="EMBL" id="BTSY01000003">
    <property type="protein sequence ID" value="GMT19370.1"/>
    <property type="molecule type" value="Genomic_DNA"/>
</dbReference>
<dbReference type="AlphaFoldDB" id="A0AAV5VI81"/>
<feature type="compositionally biased region" description="Basic and acidic residues" evidence="1">
    <location>
        <begin position="27"/>
        <end position="38"/>
    </location>
</feature>
<name>A0AAV5VI81_9BILA</name>
<feature type="region of interest" description="Disordered" evidence="1">
    <location>
        <begin position="1"/>
        <end position="38"/>
    </location>
</feature>
<comment type="caution">
    <text evidence="2">The sequence shown here is derived from an EMBL/GenBank/DDBJ whole genome shotgun (WGS) entry which is preliminary data.</text>
</comment>
<gene>
    <name evidence="2" type="ORF">PFISCL1PPCAC_10667</name>
</gene>
<feature type="region of interest" description="Disordered" evidence="1">
    <location>
        <begin position="79"/>
        <end position="112"/>
    </location>
</feature>
<reference evidence="2" key="1">
    <citation type="submission" date="2023-10" db="EMBL/GenBank/DDBJ databases">
        <title>Genome assembly of Pristionchus species.</title>
        <authorList>
            <person name="Yoshida K."/>
            <person name="Sommer R.J."/>
        </authorList>
    </citation>
    <scope>NUCLEOTIDE SEQUENCE</scope>
    <source>
        <strain evidence="2">RS5133</strain>
    </source>
</reference>